<evidence type="ECO:0000256" key="4">
    <source>
        <dbReference type="ARBA" id="ARBA00022989"/>
    </source>
</evidence>
<dbReference type="SUPFAM" id="SSF103473">
    <property type="entry name" value="MFS general substrate transporter"/>
    <property type="match status" value="1"/>
</dbReference>
<proteinExistence type="predicted"/>
<keyword evidence="4 6" id="KW-1133">Transmembrane helix</keyword>
<dbReference type="PANTHER" id="PTHR43124:SF3">
    <property type="entry name" value="CHLORAMPHENICOL EFFLUX PUMP RV0191"/>
    <property type="match status" value="1"/>
</dbReference>
<feature type="transmembrane region" description="Helical" evidence="6">
    <location>
        <begin position="279"/>
        <end position="301"/>
    </location>
</feature>
<feature type="transmembrane region" description="Helical" evidence="6">
    <location>
        <begin position="217"/>
        <end position="238"/>
    </location>
</feature>
<dbReference type="InterPro" id="IPR005829">
    <property type="entry name" value="Sugar_transporter_CS"/>
</dbReference>
<keyword evidence="3 6" id="KW-0812">Transmembrane</keyword>
<comment type="caution">
    <text evidence="8">The sequence shown here is derived from an EMBL/GenBank/DDBJ whole genome shotgun (WGS) entry which is preliminary data.</text>
</comment>
<evidence type="ECO:0000256" key="3">
    <source>
        <dbReference type="ARBA" id="ARBA00022692"/>
    </source>
</evidence>
<dbReference type="Gene3D" id="1.20.1250.20">
    <property type="entry name" value="MFS general substrate transporter like domains"/>
    <property type="match status" value="1"/>
</dbReference>
<feature type="transmembrane region" description="Helical" evidence="6">
    <location>
        <begin position="307"/>
        <end position="331"/>
    </location>
</feature>
<feature type="transmembrane region" description="Helical" evidence="6">
    <location>
        <begin position="12"/>
        <end position="32"/>
    </location>
</feature>
<feature type="transmembrane region" description="Helical" evidence="6">
    <location>
        <begin position="352"/>
        <end position="371"/>
    </location>
</feature>
<feature type="transmembrane region" description="Helical" evidence="6">
    <location>
        <begin position="140"/>
        <end position="165"/>
    </location>
</feature>
<evidence type="ECO:0000256" key="6">
    <source>
        <dbReference type="SAM" id="Phobius"/>
    </source>
</evidence>
<evidence type="ECO:0000256" key="1">
    <source>
        <dbReference type="ARBA" id="ARBA00004651"/>
    </source>
</evidence>
<feature type="transmembrane region" description="Helical" evidence="6">
    <location>
        <begin position="377"/>
        <end position="397"/>
    </location>
</feature>
<dbReference type="PROSITE" id="PS00216">
    <property type="entry name" value="SUGAR_TRANSPORT_1"/>
    <property type="match status" value="1"/>
</dbReference>
<dbReference type="GO" id="GO:0022857">
    <property type="term" value="F:transmembrane transporter activity"/>
    <property type="evidence" value="ECO:0007669"/>
    <property type="project" value="InterPro"/>
</dbReference>
<dbReference type="CDD" id="cd06174">
    <property type="entry name" value="MFS"/>
    <property type="match status" value="1"/>
</dbReference>
<dbReference type="OrthoDB" id="7841035at2"/>
<reference evidence="8 9" key="1">
    <citation type="submission" date="2019-09" db="EMBL/GenBank/DDBJ databases">
        <title>Genome sequence of Roseospira marina, one of the more divergent members of the non-sulfur purple photosynthetic bacterial family, the Rhodospirillaceae.</title>
        <authorList>
            <person name="Meyer T."/>
            <person name="Kyndt J."/>
        </authorList>
    </citation>
    <scope>NUCLEOTIDE SEQUENCE [LARGE SCALE GENOMIC DNA]</scope>
    <source>
        <strain evidence="8 9">DSM 15113</strain>
    </source>
</reference>
<dbReference type="GO" id="GO:0005886">
    <property type="term" value="C:plasma membrane"/>
    <property type="evidence" value="ECO:0007669"/>
    <property type="project" value="UniProtKB-SubCell"/>
</dbReference>
<evidence type="ECO:0000256" key="5">
    <source>
        <dbReference type="ARBA" id="ARBA00023136"/>
    </source>
</evidence>
<evidence type="ECO:0000313" key="9">
    <source>
        <dbReference type="Proteomes" id="UP000324065"/>
    </source>
</evidence>
<dbReference type="PANTHER" id="PTHR43124">
    <property type="entry name" value="PURINE EFFLUX PUMP PBUE"/>
    <property type="match status" value="1"/>
</dbReference>
<dbReference type="InterPro" id="IPR020846">
    <property type="entry name" value="MFS_dom"/>
</dbReference>
<keyword evidence="5 6" id="KW-0472">Membrane</keyword>
<dbReference type="AlphaFoldDB" id="A0A5M6IHF8"/>
<feature type="transmembrane region" description="Helical" evidence="6">
    <location>
        <begin position="244"/>
        <end position="267"/>
    </location>
</feature>
<sequence length="422" mass="42233">MSVASSAPTARTRWAVVLTVLLGGMIAALHAGKVPPALPLIRVDLGLGMVDAGFVVSTFNVLGMSLGLLTGVVADHMGRRRLVLLGLLSLTGGGVLGAAGGGFAVLLVSRVLEGLGFMAVSVASPPLVLAAAAHDDRARALALWSMFMPAGMALAMMSAPFALAFLGWRGLWLAIAVLALLGAMAVGYATRDLHTAHGPPAGSRWRVLGETLGRRKLLLLGVVFGGYAFQWIAVMVWLPSFLPAAMGVSATTAALLTALVVAANVPGNYLGGHMLHRGWTIAGIGPLVAAIMALCAVGLFTDVLPDVVRFALVLVFSLAGGTIPAALFATAPTLAASPGHMAASNGMLMQGSNLGQFMGPPLVAAAVTAASGAWSGALVPVLGAAGVTALAAALVGVRPAERASAVAEGAPAQRGSGSGSNG</sequence>
<gene>
    <name evidence="8" type="ORF">F1188_03570</name>
</gene>
<dbReference type="InterPro" id="IPR011701">
    <property type="entry name" value="MFS"/>
</dbReference>
<evidence type="ECO:0000256" key="2">
    <source>
        <dbReference type="ARBA" id="ARBA00022475"/>
    </source>
</evidence>
<keyword evidence="9" id="KW-1185">Reference proteome</keyword>
<accession>A0A5M6IHF8</accession>
<dbReference type="Pfam" id="PF07690">
    <property type="entry name" value="MFS_1"/>
    <property type="match status" value="1"/>
</dbReference>
<feature type="transmembrane region" description="Helical" evidence="6">
    <location>
        <begin position="52"/>
        <end position="70"/>
    </location>
</feature>
<feature type="transmembrane region" description="Helical" evidence="6">
    <location>
        <begin position="114"/>
        <end position="133"/>
    </location>
</feature>
<comment type="subcellular location">
    <subcellularLocation>
        <location evidence="1">Cell membrane</location>
        <topology evidence="1">Multi-pass membrane protein</topology>
    </subcellularLocation>
</comment>
<keyword evidence="2" id="KW-1003">Cell membrane</keyword>
<feature type="domain" description="Major facilitator superfamily (MFS) profile" evidence="7">
    <location>
        <begin position="16"/>
        <end position="403"/>
    </location>
</feature>
<dbReference type="RefSeq" id="WP_150061008.1">
    <property type="nucleotide sequence ID" value="NZ_JACHII010000003.1"/>
</dbReference>
<dbReference type="PROSITE" id="PS50850">
    <property type="entry name" value="MFS"/>
    <property type="match status" value="1"/>
</dbReference>
<feature type="transmembrane region" description="Helical" evidence="6">
    <location>
        <begin position="82"/>
        <end position="108"/>
    </location>
</feature>
<organism evidence="8 9">
    <name type="scientific">Roseospira marina</name>
    <dbReference type="NCBI Taxonomy" id="140057"/>
    <lineage>
        <taxon>Bacteria</taxon>
        <taxon>Pseudomonadati</taxon>
        <taxon>Pseudomonadota</taxon>
        <taxon>Alphaproteobacteria</taxon>
        <taxon>Rhodospirillales</taxon>
        <taxon>Rhodospirillaceae</taxon>
        <taxon>Roseospira</taxon>
    </lineage>
</organism>
<dbReference type="InterPro" id="IPR036259">
    <property type="entry name" value="MFS_trans_sf"/>
</dbReference>
<dbReference type="InterPro" id="IPR050189">
    <property type="entry name" value="MFS_Efflux_Transporters"/>
</dbReference>
<feature type="transmembrane region" description="Helical" evidence="6">
    <location>
        <begin position="171"/>
        <end position="189"/>
    </location>
</feature>
<dbReference type="Proteomes" id="UP000324065">
    <property type="component" value="Unassembled WGS sequence"/>
</dbReference>
<name>A0A5M6IHF8_9PROT</name>
<evidence type="ECO:0000313" key="8">
    <source>
        <dbReference type="EMBL" id="KAA5606998.1"/>
    </source>
</evidence>
<evidence type="ECO:0000259" key="7">
    <source>
        <dbReference type="PROSITE" id="PS50850"/>
    </source>
</evidence>
<protein>
    <submittedName>
        <fullName evidence="8">MFS transporter</fullName>
    </submittedName>
</protein>
<dbReference type="EMBL" id="VWPJ01000002">
    <property type="protein sequence ID" value="KAA5606998.1"/>
    <property type="molecule type" value="Genomic_DNA"/>
</dbReference>